<accession>A0A2A7UWF0</accession>
<comment type="caution">
    <text evidence="2">The sequence shown here is derived from an EMBL/GenBank/DDBJ whole genome shotgun (WGS) entry which is preliminary data.</text>
</comment>
<dbReference type="RefSeq" id="WP_066532481.1">
    <property type="nucleotide sequence ID" value="NZ_PDEA01000001.1"/>
</dbReference>
<gene>
    <name evidence="2" type="ORF">CRM82_14200</name>
</gene>
<evidence type="ECO:0000256" key="1">
    <source>
        <dbReference type="SAM" id="MobiDB-lite"/>
    </source>
</evidence>
<feature type="region of interest" description="Disordered" evidence="1">
    <location>
        <begin position="58"/>
        <end position="79"/>
    </location>
</feature>
<dbReference type="Proteomes" id="UP000220246">
    <property type="component" value="Unassembled WGS sequence"/>
</dbReference>
<sequence length="130" mass="14015">MVNSPVAVLKLQCLGAQVTLIDRYDPGQETSSGNTGVIARSALMPFTLRKSLPALLRNKPAPAGRTEGKPAQARQRVAVPLPQPGRRNLWLAFGHQHVDFSTGTARLLGALMSGQPAPIDAHPFRAERFL</sequence>
<reference evidence="3" key="1">
    <citation type="submission" date="2017-09" db="EMBL/GenBank/DDBJ databases">
        <title>FDA dAtabase for Regulatory Grade micrObial Sequences (FDA-ARGOS): Supporting development and validation of Infectious Disease Dx tests.</title>
        <authorList>
            <person name="Minogue T."/>
            <person name="Wolcott M."/>
            <person name="Wasieloski L."/>
            <person name="Aguilar W."/>
            <person name="Moore D."/>
            <person name="Tallon L."/>
            <person name="Sadzewicz L."/>
            <person name="Ott S."/>
            <person name="Zhao X."/>
            <person name="Nagaraj S."/>
            <person name="Vavikolanu K."/>
            <person name="Aluvathingal J."/>
            <person name="Nadendla S."/>
            <person name="Sichtig H."/>
        </authorList>
    </citation>
    <scope>NUCLEOTIDE SEQUENCE [LARGE SCALE GENOMIC DNA]</scope>
    <source>
        <strain evidence="3">FDAARGOS_394</strain>
    </source>
</reference>
<protein>
    <submittedName>
        <fullName evidence="2">FAD-binding oxidoreductase</fullName>
    </submittedName>
</protein>
<dbReference type="EMBL" id="PDEA01000001">
    <property type="protein sequence ID" value="PEH89593.1"/>
    <property type="molecule type" value="Genomic_DNA"/>
</dbReference>
<proteinExistence type="predicted"/>
<keyword evidence="3" id="KW-1185">Reference proteome</keyword>
<dbReference type="GeneID" id="80801772"/>
<organism evidence="2 3">
    <name type="scientific">Comamonas terrigena</name>
    <dbReference type="NCBI Taxonomy" id="32013"/>
    <lineage>
        <taxon>Bacteria</taxon>
        <taxon>Pseudomonadati</taxon>
        <taxon>Pseudomonadota</taxon>
        <taxon>Betaproteobacteria</taxon>
        <taxon>Burkholderiales</taxon>
        <taxon>Comamonadaceae</taxon>
        <taxon>Comamonas</taxon>
    </lineage>
</organism>
<dbReference type="InterPro" id="IPR036188">
    <property type="entry name" value="FAD/NAD-bd_sf"/>
</dbReference>
<name>A0A2A7UWF0_COMTR</name>
<dbReference type="AlphaFoldDB" id="A0A2A7UWF0"/>
<evidence type="ECO:0000313" key="2">
    <source>
        <dbReference type="EMBL" id="PEH89593.1"/>
    </source>
</evidence>
<dbReference type="OrthoDB" id="18526at2"/>
<dbReference type="Gene3D" id="3.50.50.60">
    <property type="entry name" value="FAD/NAD(P)-binding domain"/>
    <property type="match status" value="1"/>
</dbReference>
<dbReference type="STRING" id="1219032.GCA_001515545_00195"/>
<evidence type="ECO:0000313" key="3">
    <source>
        <dbReference type="Proteomes" id="UP000220246"/>
    </source>
</evidence>